<reference evidence="3 4" key="1">
    <citation type="submission" date="2017-05" db="EMBL/GenBank/DDBJ databases">
        <title>Vagococcus spp. assemblies.</title>
        <authorList>
            <person name="Gulvik C.A."/>
        </authorList>
    </citation>
    <scope>NUCLEOTIDE SEQUENCE [LARGE SCALE GENOMIC DNA]</scope>
    <source>
        <strain evidence="3 4">CCUG 51432</strain>
    </source>
</reference>
<evidence type="ECO:0000313" key="3">
    <source>
        <dbReference type="EMBL" id="RSU15508.1"/>
    </source>
</evidence>
<dbReference type="Gene3D" id="3.40.640.10">
    <property type="entry name" value="Type I PLP-dependent aspartate aminotransferase-like (Major domain)"/>
    <property type="match status" value="1"/>
</dbReference>
<protein>
    <submittedName>
        <fullName evidence="3">Glycine dehydrogenase (Aminomethyl-transferring)</fullName>
    </submittedName>
</protein>
<keyword evidence="1" id="KW-0560">Oxidoreductase</keyword>
<dbReference type="InterPro" id="IPR015424">
    <property type="entry name" value="PyrdxlP-dep_Trfase"/>
</dbReference>
<dbReference type="InterPro" id="IPR015421">
    <property type="entry name" value="PyrdxlP-dep_Trfase_major"/>
</dbReference>
<keyword evidence="4" id="KW-1185">Reference proteome</keyword>
<proteinExistence type="predicted"/>
<dbReference type="OrthoDB" id="9771867at2"/>
<accession>A0A430B5D1</accession>
<comment type="caution">
    <text evidence="3">The sequence shown here is derived from an EMBL/GenBank/DDBJ whole genome shotgun (WGS) entry which is preliminary data.</text>
</comment>
<dbReference type="SUPFAM" id="SSF53383">
    <property type="entry name" value="PLP-dependent transferases"/>
    <property type="match status" value="1"/>
</dbReference>
<dbReference type="InterPro" id="IPR023010">
    <property type="entry name" value="GcvPA"/>
</dbReference>
<dbReference type="NCBIfam" id="NF001696">
    <property type="entry name" value="PRK00451.1"/>
    <property type="match status" value="1"/>
</dbReference>
<dbReference type="InterPro" id="IPR015422">
    <property type="entry name" value="PyrdxlP-dep_Trfase_small"/>
</dbReference>
<dbReference type="Gene3D" id="3.90.1150.10">
    <property type="entry name" value="Aspartate Aminotransferase, domain 1"/>
    <property type="match status" value="1"/>
</dbReference>
<dbReference type="PANTHER" id="PTHR42806:SF1">
    <property type="entry name" value="GLYCINE DEHYDROGENASE (DECARBOXYLATING)"/>
    <property type="match status" value="1"/>
</dbReference>
<dbReference type="PANTHER" id="PTHR42806">
    <property type="entry name" value="GLYCINE CLEAVAGE SYSTEM P-PROTEIN"/>
    <property type="match status" value="1"/>
</dbReference>
<dbReference type="EMBL" id="NGKA01000001">
    <property type="protein sequence ID" value="RSU15508.1"/>
    <property type="molecule type" value="Genomic_DNA"/>
</dbReference>
<sequence>MTIRMEKNVKNRIYPYMPNTTPAIRNEMMDAIGIKDISELFQCIPEPIRYGNKELEMPDPITNERDLRRFVTKMLDKNESCDDHISFLGGGVAHHYVPAICDELVRKPEWYTTFMGQYHADPGKIQMWWEYQSMICDLVEMELSGWPAQDGTTAAWGAILTAGRVNHGRTEVLIPENLDPQRMNAIEEVCRTKLKVIKVKIENDTGLIDMDDFKAKLNDKTACVYFENPTYLGSIEVRGQEVADLAHNHGALVVVAVHPLSLGVMETPKNYGADIICGELQSMGVHLQYGGGMIGFIATPFADEWLAEYPYLSVSRNHTVVEDEMGYTVANMGNVSYDRREESGDITSTNSALWVVPVSAYLATMGPDGLREMGEVILGKSYYAKQRLSEIEGITLPIKKAATFMEFVVNYDKTGKTVKEINQLLLEKGVFGGHDLSDEFPQYGQSALFCVTENVSKENIDYLIDVLKEVL</sequence>
<dbReference type="InterPro" id="IPR049315">
    <property type="entry name" value="GDC-P_N"/>
</dbReference>
<feature type="domain" description="Glycine cleavage system P-protein N-terminal" evidence="2">
    <location>
        <begin position="25"/>
        <end position="467"/>
    </location>
</feature>
<evidence type="ECO:0000256" key="1">
    <source>
        <dbReference type="ARBA" id="ARBA00023002"/>
    </source>
</evidence>
<dbReference type="Proteomes" id="UP000287605">
    <property type="component" value="Unassembled WGS sequence"/>
</dbReference>
<evidence type="ECO:0000313" key="4">
    <source>
        <dbReference type="Proteomes" id="UP000287605"/>
    </source>
</evidence>
<gene>
    <name evidence="3" type="ORF">CBF29_00055</name>
</gene>
<dbReference type="AlphaFoldDB" id="A0A430B5D1"/>
<evidence type="ECO:0000259" key="2">
    <source>
        <dbReference type="Pfam" id="PF02347"/>
    </source>
</evidence>
<name>A0A430B5D1_9ENTE</name>
<dbReference type="GO" id="GO:0004375">
    <property type="term" value="F:glycine dehydrogenase (decarboxylating) activity"/>
    <property type="evidence" value="ECO:0007669"/>
    <property type="project" value="InterPro"/>
</dbReference>
<dbReference type="GO" id="GO:0009116">
    <property type="term" value="P:nucleoside metabolic process"/>
    <property type="evidence" value="ECO:0007669"/>
    <property type="project" value="InterPro"/>
</dbReference>
<dbReference type="Pfam" id="PF02347">
    <property type="entry name" value="GDC-P"/>
    <property type="match status" value="1"/>
</dbReference>
<organism evidence="3 4">
    <name type="scientific">Vagococcus elongatus</name>
    <dbReference type="NCBI Taxonomy" id="180344"/>
    <lineage>
        <taxon>Bacteria</taxon>
        <taxon>Bacillati</taxon>
        <taxon>Bacillota</taxon>
        <taxon>Bacilli</taxon>
        <taxon>Lactobacillales</taxon>
        <taxon>Enterococcaceae</taxon>
        <taxon>Vagococcus</taxon>
    </lineage>
</organism>